<sequence>MTPDFHNRLAGAYMQELKQRQDRDSEEWKDLMERMVSFLRSSKIYSCGKAFGLIDREDPHFYEAQAIVLSNIGSHKQALEIYVFKIKDFEKAEGILQSSPYEPGSINRISNSEPSDIHIQEQDDPLPSIYHTLLSLYLRSHYLHFNQTGHRL</sequence>
<dbReference type="InterPro" id="IPR032914">
    <property type="entry name" value="Vam6/VPS39/TRAP1"/>
</dbReference>
<name>A0A5N6KGX5_MONLA</name>
<dbReference type="AlphaFoldDB" id="A0A5N6KGX5"/>
<dbReference type="GO" id="GO:0000329">
    <property type="term" value="C:fungal-type vacuole membrane"/>
    <property type="evidence" value="ECO:0007669"/>
    <property type="project" value="TreeGrafter"/>
</dbReference>
<proteinExistence type="predicted"/>
<dbReference type="PANTHER" id="PTHR12894:SF49">
    <property type="entry name" value="VAM6_VPS39-LIKE PROTEIN"/>
    <property type="match status" value="1"/>
</dbReference>
<evidence type="ECO:0000313" key="1">
    <source>
        <dbReference type="EMBL" id="KAB8303044.1"/>
    </source>
</evidence>
<comment type="caution">
    <text evidence="1">The sequence shown here is derived from an EMBL/GenBank/DDBJ whole genome shotgun (WGS) entry which is preliminary data.</text>
</comment>
<dbReference type="GO" id="GO:0034058">
    <property type="term" value="P:endosomal vesicle fusion"/>
    <property type="evidence" value="ECO:0007669"/>
    <property type="project" value="TreeGrafter"/>
</dbReference>
<gene>
    <name evidence="1" type="ORF">EYC80_004498</name>
</gene>
<accession>A0A5N6KGX5</accession>
<dbReference type="OrthoDB" id="5325112at2759"/>
<dbReference type="PANTHER" id="PTHR12894">
    <property type="entry name" value="CNH DOMAIN CONTAINING"/>
    <property type="match status" value="1"/>
</dbReference>
<protein>
    <submittedName>
        <fullName evidence="1">Uncharacterized protein</fullName>
    </submittedName>
</protein>
<dbReference type="GO" id="GO:0006914">
    <property type="term" value="P:autophagy"/>
    <property type="evidence" value="ECO:0007669"/>
    <property type="project" value="TreeGrafter"/>
</dbReference>
<organism evidence="1 2">
    <name type="scientific">Monilinia laxa</name>
    <name type="common">Brown rot fungus</name>
    <name type="synonym">Sclerotinia laxa</name>
    <dbReference type="NCBI Taxonomy" id="61186"/>
    <lineage>
        <taxon>Eukaryota</taxon>
        <taxon>Fungi</taxon>
        <taxon>Dikarya</taxon>
        <taxon>Ascomycota</taxon>
        <taxon>Pezizomycotina</taxon>
        <taxon>Leotiomycetes</taxon>
        <taxon>Helotiales</taxon>
        <taxon>Sclerotiniaceae</taxon>
        <taxon>Monilinia</taxon>
    </lineage>
</organism>
<evidence type="ECO:0000313" key="2">
    <source>
        <dbReference type="Proteomes" id="UP000326757"/>
    </source>
</evidence>
<keyword evidence="2" id="KW-1185">Reference proteome</keyword>
<dbReference type="Proteomes" id="UP000326757">
    <property type="component" value="Unassembled WGS sequence"/>
</dbReference>
<reference evidence="1 2" key="1">
    <citation type="submission" date="2019-06" db="EMBL/GenBank/DDBJ databases">
        <title>Genome Sequence of the Brown Rot Fungal Pathogen Monilinia laxa.</title>
        <authorList>
            <person name="De Miccolis Angelini R.M."/>
            <person name="Landi L."/>
            <person name="Abate D."/>
            <person name="Pollastro S."/>
            <person name="Romanazzi G."/>
            <person name="Faretra F."/>
        </authorList>
    </citation>
    <scope>NUCLEOTIDE SEQUENCE [LARGE SCALE GENOMIC DNA]</scope>
    <source>
        <strain evidence="1 2">Mlax316</strain>
    </source>
</reference>
<dbReference type="EMBL" id="VIGI01000002">
    <property type="protein sequence ID" value="KAB8303044.1"/>
    <property type="molecule type" value="Genomic_DNA"/>
</dbReference>